<reference evidence="1 2" key="1">
    <citation type="submission" date="2019-10" db="EMBL/GenBank/DDBJ databases">
        <title>Genomic and transcriptomic insights into the perfect genentic adaptation of a filamentous nitrogen-fixing cyanobacterium to rice fields.</title>
        <authorList>
            <person name="Chen Z."/>
        </authorList>
    </citation>
    <scope>NUCLEOTIDE SEQUENCE [LARGE SCALE GENOMIC DNA]</scope>
    <source>
        <strain evidence="1">CCNUC1</strain>
    </source>
</reference>
<organism evidence="1 2">
    <name type="scientific">Nostoc sphaeroides CCNUC1</name>
    <dbReference type="NCBI Taxonomy" id="2653204"/>
    <lineage>
        <taxon>Bacteria</taxon>
        <taxon>Bacillati</taxon>
        <taxon>Cyanobacteriota</taxon>
        <taxon>Cyanophyceae</taxon>
        <taxon>Nostocales</taxon>
        <taxon>Nostocaceae</taxon>
        <taxon>Nostoc</taxon>
    </lineage>
</organism>
<dbReference type="EMBL" id="CP045226">
    <property type="protein sequence ID" value="QFS44060.1"/>
    <property type="molecule type" value="Genomic_DNA"/>
</dbReference>
<keyword evidence="2" id="KW-1185">Reference proteome</keyword>
<accession>A0A5P8VUK6</accession>
<sequence>MKSIGWLEIAITQTIAPSTGFLIAKKSNKLHFSNNLLVEI</sequence>
<dbReference type="Proteomes" id="UP000326678">
    <property type="component" value="Chromosome Gxm1"/>
</dbReference>
<evidence type="ECO:0000313" key="1">
    <source>
        <dbReference type="EMBL" id="QFS44060.1"/>
    </source>
</evidence>
<proteinExistence type="predicted"/>
<dbReference type="AlphaFoldDB" id="A0A5P8VUK6"/>
<evidence type="ECO:0000313" key="2">
    <source>
        <dbReference type="Proteomes" id="UP000326678"/>
    </source>
</evidence>
<gene>
    <name evidence="1" type="ORF">GXM_01533</name>
</gene>
<protein>
    <submittedName>
        <fullName evidence="1">Uncharacterized protein</fullName>
    </submittedName>
</protein>
<name>A0A5P8VUK6_9NOSO</name>
<dbReference type="KEGG" id="nsh:GXM_01533"/>